<dbReference type="Pfam" id="PF01979">
    <property type="entry name" value="Amidohydro_1"/>
    <property type="match status" value="1"/>
</dbReference>
<evidence type="ECO:0000256" key="1">
    <source>
        <dbReference type="SAM" id="SignalP"/>
    </source>
</evidence>
<evidence type="ECO:0000259" key="2">
    <source>
        <dbReference type="Pfam" id="PF01979"/>
    </source>
</evidence>
<dbReference type="InterPro" id="IPR032466">
    <property type="entry name" value="Metal_Hydrolase"/>
</dbReference>
<organism evidence="3 4">
    <name type="scientific">Terriglobus albidus</name>
    <dbReference type="NCBI Taxonomy" id="1592106"/>
    <lineage>
        <taxon>Bacteria</taxon>
        <taxon>Pseudomonadati</taxon>
        <taxon>Acidobacteriota</taxon>
        <taxon>Terriglobia</taxon>
        <taxon>Terriglobales</taxon>
        <taxon>Acidobacteriaceae</taxon>
        <taxon>Terriglobus</taxon>
    </lineage>
</organism>
<dbReference type="EMBL" id="CP042806">
    <property type="protein sequence ID" value="QEE30578.1"/>
    <property type="molecule type" value="Genomic_DNA"/>
</dbReference>
<keyword evidence="3" id="KW-0378">Hydrolase</keyword>
<dbReference type="PANTHER" id="PTHR43135">
    <property type="entry name" value="ALPHA-D-RIBOSE 1-METHYLPHOSPHONATE 5-TRIPHOSPHATE DIPHOSPHATASE"/>
    <property type="match status" value="1"/>
</dbReference>
<dbReference type="InterPro" id="IPR051781">
    <property type="entry name" value="Metallo-dep_Hydrolase"/>
</dbReference>
<reference evidence="3 4" key="1">
    <citation type="submission" date="2019-08" db="EMBL/GenBank/DDBJ databases">
        <title>Complete genome sequence of Terriglobus albidus strain ORNL.</title>
        <authorList>
            <person name="Podar M."/>
        </authorList>
    </citation>
    <scope>NUCLEOTIDE SEQUENCE [LARGE SCALE GENOMIC DNA]</scope>
    <source>
        <strain evidence="3 4">ORNL</strain>
    </source>
</reference>
<proteinExistence type="predicted"/>
<dbReference type="RefSeq" id="WP_147649890.1">
    <property type="nucleotide sequence ID" value="NZ_CP042806.1"/>
</dbReference>
<keyword evidence="1" id="KW-0732">Signal</keyword>
<dbReference type="InterPro" id="IPR011059">
    <property type="entry name" value="Metal-dep_hydrolase_composite"/>
</dbReference>
<dbReference type="SUPFAM" id="SSF51338">
    <property type="entry name" value="Composite domain of metallo-dependent hydrolases"/>
    <property type="match status" value="1"/>
</dbReference>
<dbReference type="Gene3D" id="3.20.20.140">
    <property type="entry name" value="Metal-dependent hydrolases"/>
    <property type="match status" value="1"/>
</dbReference>
<name>A0A5B9EEK3_9BACT</name>
<dbReference type="OrthoDB" id="9782972at2"/>
<dbReference type="Proteomes" id="UP000321820">
    <property type="component" value="Chromosome"/>
</dbReference>
<evidence type="ECO:0000313" key="3">
    <source>
        <dbReference type="EMBL" id="QEE30578.1"/>
    </source>
</evidence>
<feature type="signal peptide" evidence="1">
    <location>
        <begin position="1"/>
        <end position="22"/>
    </location>
</feature>
<feature type="chain" id="PRO_5022765169" evidence="1">
    <location>
        <begin position="23"/>
        <end position="405"/>
    </location>
</feature>
<dbReference type="SUPFAM" id="SSF51556">
    <property type="entry name" value="Metallo-dependent hydrolases"/>
    <property type="match status" value="1"/>
</dbReference>
<evidence type="ECO:0000313" key="4">
    <source>
        <dbReference type="Proteomes" id="UP000321820"/>
    </source>
</evidence>
<dbReference type="KEGG" id="talb:FTW19_22865"/>
<dbReference type="PANTHER" id="PTHR43135:SF3">
    <property type="entry name" value="ALPHA-D-RIBOSE 1-METHYLPHOSPHONATE 5-TRIPHOSPHATE DIPHOSPHATASE"/>
    <property type="match status" value="1"/>
</dbReference>
<feature type="domain" description="Amidohydrolase-related" evidence="2">
    <location>
        <begin position="75"/>
        <end position="378"/>
    </location>
</feature>
<gene>
    <name evidence="3" type="ORF">FTW19_22865</name>
</gene>
<dbReference type="InterPro" id="IPR006680">
    <property type="entry name" value="Amidohydro-rel"/>
</dbReference>
<dbReference type="Gene3D" id="2.30.40.10">
    <property type="entry name" value="Urease, subunit C, domain 1"/>
    <property type="match status" value="1"/>
</dbReference>
<dbReference type="AlphaFoldDB" id="A0A5B9EEK3"/>
<keyword evidence="4" id="KW-1185">Reference proteome</keyword>
<accession>A0A5B9EEK3</accession>
<protein>
    <submittedName>
        <fullName evidence="3">Amidohydrolase family protein</fullName>
    </submittedName>
</protein>
<dbReference type="GO" id="GO:0016810">
    <property type="term" value="F:hydrolase activity, acting on carbon-nitrogen (but not peptide) bonds"/>
    <property type="evidence" value="ECO:0007669"/>
    <property type="project" value="InterPro"/>
</dbReference>
<sequence>MGRLCNRVLGLLLLIPSAVGVAQELAIEDAAVYTSPEAPLRRHMTIVIHQGVIADAGEHVRIPKGMQRISCQGCVVLAGFWNAHVHFMEPKWNDAAHLPAERLTRQLSEMLTHSGFTTVVDTGSEVENTVALRKRIESGEVFGPRIFTAGIPLYPAHALPFYLADVPADVKAKLGQPETAADAKALVDKNHAAGADILKLFTGSIVRPNQVTPMQVEIARAATEEEHKSGGLVFSHSSNMEGTKVAIDAGVDVLAHTPESVNGIDGVVLQRMVAQQMTIIPTLKLFSQDSDIAKIRGLDYQFRQLGGRLVYGTDTGFLADYDQSEEFRQLMAAGFTFRDVLDMLTTAPAALFHLSQHEGKVMPGMRGDLTVLSDDPASGRPETFNHVLYTIRGGVVIWQADRPTK</sequence>